<keyword evidence="2" id="KW-1185">Reference proteome</keyword>
<accession>A0AAV7GPS6</accession>
<comment type="caution">
    <text evidence="1">The sequence shown here is derived from an EMBL/GenBank/DDBJ whole genome shotgun (WGS) entry which is preliminary data.</text>
</comment>
<sequence>MIRASTAAFASAWSSSAYVDIPNIFLFLRRRAAAAPEKEQDDDVPLRKLRDSHIRPACRLLLRHSSVKSTYYSNHRYVLCLQAPFFFNL</sequence>
<name>A0AAV7GPS6_DENCH</name>
<proteinExistence type="predicted"/>
<evidence type="ECO:0000313" key="1">
    <source>
        <dbReference type="EMBL" id="KAH0458591.1"/>
    </source>
</evidence>
<organism evidence="1 2">
    <name type="scientific">Dendrobium chrysotoxum</name>
    <name type="common">Orchid</name>
    <dbReference type="NCBI Taxonomy" id="161865"/>
    <lineage>
        <taxon>Eukaryota</taxon>
        <taxon>Viridiplantae</taxon>
        <taxon>Streptophyta</taxon>
        <taxon>Embryophyta</taxon>
        <taxon>Tracheophyta</taxon>
        <taxon>Spermatophyta</taxon>
        <taxon>Magnoliopsida</taxon>
        <taxon>Liliopsida</taxon>
        <taxon>Asparagales</taxon>
        <taxon>Orchidaceae</taxon>
        <taxon>Epidendroideae</taxon>
        <taxon>Malaxideae</taxon>
        <taxon>Dendrobiinae</taxon>
        <taxon>Dendrobium</taxon>
    </lineage>
</organism>
<dbReference type="AlphaFoldDB" id="A0AAV7GPS6"/>
<gene>
    <name evidence="1" type="ORF">IEQ34_011405</name>
</gene>
<evidence type="ECO:0000313" key="2">
    <source>
        <dbReference type="Proteomes" id="UP000775213"/>
    </source>
</evidence>
<protein>
    <recommendedName>
        <fullName evidence="3">Secreted protein</fullName>
    </recommendedName>
</protein>
<reference evidence="1 2" key="1">
    <citation type="journal article" date="2021" name="Hortic Res">
        <title>Chromosome-scale assembly of the Dendrobium chrysotoxum genome enhances the understanding of orchid evolution.</title>
        <authorList>
            <person name="Zhang Y."/>
            <person name="Zhang G.Q."/>
            <person name="Zhang D."/>
            <person name="Liu X.D."/>
            <person name="Xu X.Y."/>
            <person name="Sun W.H."/>
            <person name="Yu X."/>
            <person name="Zhu X."/>
            <person name="Wang Z.W."/>
            <person name="Zhao X."/>
            <person name="Zhong W.Y."/>
            <person name="Chen H."/>
            <person name="Yin W.L."/>
            <person name="Huang T."/>
            <person name="Niu S.C."/>
            <person name="Liu Z.J."/>
        </authorList>
    </citation>
    <scope>NUCLEOTIDE SEQUENCE [LARGE SCALE GENOMIC DNA]</scope>
    <source>
        <strain evidence="1">Lindl</strain>
    </source>
</reference>
<dbReference type="EMBL" id="JAGFBR010000011">
    <property type="protein sequence ID" value="KAH0458591.1"/>
    <property type="molecule type" value="Genomic_DNA"/>
</dbReference>
<evidence type="ECO:0008006" key="3">
    <source>
        <dbReference type="Google" id="ProtNLM"/>
    </source>
</evidence>
<dbReference type="Proteomes" id="UP000775213">
    <property type="component" value="Unassembled WGS sequence"/>
</dbReference>